<dbReference type="Pfam" id="PF13263">
    <property type="entry name" value="PHP_C"/>
    <property type="match status" value="1"/>
</dbReference>
<proteinExistence type="inferred from homology"/>
<reference evidence="10 11" key="1">
    <citation type="submission" date="2014-10" db="EMBL/GenBank/DDBJ databases">
        <title>Draft genome of anammox bacterium scalindua brodae, obtained using differential coverage binning of sequence data from two enrichment reactors.</title>
        <authorList>
            <person name="Speth D.R."/>
            <person name="Russ L."/>
            <person name="Kartal B."/>
            <person name="Op den Camp H.J."/>
            <person name="Dutilh B.E."/>
            <person name="Jetten M.S."/>
        </authorList>
    </citation>
    <scope>NUCLEOTIDE SEQUENCE [LARGE SCALE GENOMIC DNA]</scope>
    <source>
        <strain evidence="10">RU1</strain>
    </source>
</reference>
<evidence type="ECO:0000313" key="11">
    <source>
        <dbReference type="Proteomes" id="UP000030652"/>
    </source>
</evidence>
<dbReference type="Proteomes" id="UP000030652">
    <property type="component" value="Unassembled WGS sequence"/>
</dbReference>
<dbReference type="CDD" id="cd12110">
    <property type="entry name" value="PHP_HisPPase_Hisj_like"/>
    <property type="match status" value="1"/>
</dbReference>
<evidence type="ECO:0000259" key="9">
    <source>
        <dbReference type="Pfam" id="PF02811"/>
    </source>
</evidence>
<gene>
    <name evidence="10" type="primary">hisK</name>
    <name evidence="10" type="ORF">SCABRO_02786</name>
</gene>
<dbReference type="InterPro" id="IPR004013">
    <property type="entry name" value="PHP_dom"/>
</dbReference>
<organism evidence="10 11">
    <name type="scientific">Candidatus Scalindua brodae</name>
    <dbReference type="NCBI Taxonomy" id="237368"/>
    <lineage>
        <taxon>Bacteria</taxon>
        <taxon>Pseudomonadati</taxon>
        <taxon>Planctomycetota</taxon>
        <taxon>Candidatus Brocadiia</taxon>
        <taxon>Candidatus Brocadiales</taxon>
        <taxon>Candidatus Scalinduaceae</taxon>
        <taxon>Candidatus Scalindua</taxon>
    </lineage>
</organism>
<evidence type="ECO:0000313" key="10">
    <source>
        <dbReference type="EMBL" id="KHE91465.1"/>
    </source>
</evidence>
<protein>
    <recommendedName>
        <fullName evidence="3 8">Histidinol-phosphatase</fullName>
        <shortName evidence="8">HolPase</shortName>
        <ecNumber evidence="3 8">3.1.3.15</ecNumber>
    </recommendedName>
</protein>
<dbReference type="EMBL" id="JRYO01000195">
    <property type="protein sequence ID" value="KHE91465.1"/>
    <property type="molecule type" value="Genomic_DNA"/>
</dbReference>
<comment type="similarity">
    <text evidence="2 8">Belongs to the PHP hydrolase family. HisK subfamily.</text>
</comment>
<dbReference type="GO" id="GO:0004401">
    <property type="term" value="F:histidinol-phosphatase activity"/>
    <property type="evidence" value="ECO:0007669"/>
    <property type="project" value="UniProtKB-UniRule"/>
</dbReference>
<name>A0A0B0EL98_9BACT</name>
<dbReference type="PANTHER" id="PTHR21039">
    <property type="entry name" value="HISTIDINOL PHOSPHATASE-RELATED"/>
    <property type="match status" value="1"/>
</dbReference>
<dbReference type="GO" id="GO:0005737">
    <property type="term" value="C:cytoplasm"/>
    <property type="evidence" value="ECO:0007669"/>
    <property type="project" value="TreeGrafter"/>
</dbReference>
<evidence type="ECO:0000256" key="4">
    <source>
        <dbReference type="ARBA" id="ARBA00022605"/>
    </source>
</evidence>
<evidence type="ECO:0000256" key="6">
    <source>
        <dbReference type="ARBA" id="ARBA00023102"/>
    </source>
</evidence>
<evidence type="ECO:0000256" key="3">
    <source>
        <dbReference type="ARBA" id="ARBA00013085"/>
    </source>
</evidence>
<dbReference type="GO" id="GO:0000105">
    <property type="term" value="P:L-histidine biosynthetic process"/>
    <property type="evidence" value="ECO:0007669"/>
    <property type="project" value="UniProtKB-UniRule"/>
</dbReference>
<comment type="caution">
    <text evidence="10">The sequence shown here is derived from an EMBL/GenBank/DDBJ whole genome shotgun (WGS) entry which is preliminary data.</text>
</comment>
<dbReference type="PANTHER" id="PTHR21039:SF0">
    <property type="entry name" value="HISTIDINOL-PHOSPHATASE"/>
    <property type="match status" value="1"/>
</dbReference>
<evidence type="ECO:0000256" key="2">
    <source>
        <dbReference type="ARBA" id="ARBA00009152"/>
    </source>
</evidence>
<dbReference type="InterPro" id="IPR010140">
    <property type="entry name" value="Histidinol_P_phosphatase_HisJ"/>
</dbReference>
<evidence type="ECO:0000256" key="8">
    <source>
        <dbReference type="RuleBase" id="RU366003"/>
    </source>
</evidence>
<dbReference type="SUPFAM" id="SSF89550">
    <property type="entry name" value="PHP domain-like"/>
    <property type="match status" value="1"/>
</dbReference>
<comment type="pathway">
    <text evidence="1 8">Amino-acid biosynthesis; L-histidine biosynthesis; L-histidine from 5-phospho-alpha-D-ribose 1-diphosphate: step 8/9.</text>
</comment>
<dbReference type="NCBIfam" id="TIGR01856">
    <property type="entry name" value="hisJ_fam"/>
    <property type="match status" value="1"/>
</dbReference>
<dbReference type="AlphaFoldDB" id="A0A0B0EL98"/>
<keyword evidence="4 8" id="KW-0028">Amino-acid biosynthesis</keyword>
<dbReference type="InterPro" id="IPR016195">
    <property type="entry name" value="Pol/histidinol_Pase-like"/>
</dbReference>
<dbReference type="UniPathway" id="UPA00031">
    <property type="reaction ID" value="UER00013"/>
</dbReference>
<dbReference type="eggNOG" id="COG1387">
    <property type="taxonomic scope" value="Bacteria"/>
</dbReference>
<feature type="domain" description="PHP" evidence="9">
    <location>
        <begin position="3"/>
        <end position="194"/>
    </location>
</feature>
<evidence type="ECO:0000256" key="1">
    <source>
        <dbReference type="ARBA" id="ARBA00004970"/>
    </source>
</evidence>
<dbReference type="NCBIfam" id="NF005596">
    <property type="entry name" value="PRK07328.1"/>
    <property type="match status" value="1"/>
</dbReference>
<comment type="catalytic activity">
    <reaction evidence="7 8">
        <text>L-histidinol phosphate + H2O = L-histidinol + phosphate</text>
        <dbReference type="Rhea" id="RHEA:14465"/>
        <dbReference type="ChEBI" id="CHEBI:15377"/>
        <dbReference type="ChEBI" id="CHEBI:43474"/>
        <dbReference type="ChEBI" id="CHEBI:57699"/>
        <dbReference type="ChEBI" id="CHEBI:57980"/>
        <dbReference type="EC" id="3.1.3.15"/>
    </reaction>
</comment>
<accession>A0A0B0EL98</accession>
<dbReference type="Pfam" id="PF02811">
    <property type="entry name" value="PHP"/>
    <property type="match status" value="1"/>
</dbReference>
<keyword evidence="6 8" id="KW-0368">Histidine biosynthesis</keyword>
<evidence type="ECO:0000256" key="7">
    <source>
        <dbReference type="ARBA" id="ARBA00049158"/>
    </source>
</evidence>
<dbReference type="EC" id="3.1.3.15" evidence="3 8"/>
<keyword evidence="5 8" id="KW-0378">Hydrolase</keyword>
<dbReference type="Gene3D" id="3.20.20.140">
    <property type="entry name" value="Metal-dependent hydrolases"/>
    <property type="match status" value="1"/>
</dbReference>
<evidence type="ECO:0000256" key="5">
    <source>
        <dbReference type="ARBA" id="ARBA00022801"/>
    </source>
</evidence>
<sequence length="272" mass="30884">MIDYHIHTSRCGHADGEAVDYVRAAISCGLDEIGFNDHLPLRGDSGKELGLAMALDELPDYVNEVLRLRKSFPEIRIKLGIEADFTPESVSYTKELLTKHDFDYVMGSVHYIGEWAFDHPGEREKWDSKDVDLVYKEYFELLRKSARTLLFDIIGHCDLVKKFGNRPSHELLEDLENTAKVFEECGVAVEINTSGLRKPVNEIYPSCEILKVYKRFDIPVVFGSDSHTPGDVGRDFDKAISLAGEAGYEEYVTFENRNMKTHKLDSGKSIHC</sequence>